<organism evidence="1">
    <name type="scientific">Porphyromonas phage phage005a_ATCC49417</name>
    <dbReference type="NCBI Taxonomy" id="3154097"/>
    <lineage>
        <taxon>Viruses</taxon>
    </lineage>
</organism>
<sequence length="61" mass="6998">MNAKLFFELVGNMRATQKEFFRTKSPSALAESKQLERAVDAEIQRVNEIIKGQPIARDLFD</sequence>
<evidence type="ECO:0000313" key="1">
    <source>
        <dbReference type="EMBL" id="DBA54855.1"/>
    </source>
</evidence>
<name>A0AAT9JAW5_9VIRU</name>
<protein>
    <submittedName>
        <fullName evidence="1">Uncharacterized protein</fullName>
    </submittedName>
</protein>
<reference evidence="1" key="1">
    <citation type="journal article" date="2023" name="Microbiome">
        <title>Phages are unrecognized players in the ecology of the oral pathogen Porphyromonas gingivalis.</title>
        <authorList>
            <person name="Matrishin C.B."/>
            <person name="Haase E.M."/>
            <person name="Dewhirst F.E."/>
            <person name="Mark Welch J.L."/>
            <person name="Miranda-Sanchez F."/>
            <person name="Chen T."/>
            <person name="MacFarland D.C."/>
            <person name="Kauffman K.M."/>
        </authorList>
    </citation>
    <scope>NUCLEOTIDE SEQUENCE</scope>
</reference>
<accession>A0AAT9JAW5</accession>
<reference evidence="1" key="2">
    <citation type="submission" date="2024-05" db="EMBL/GenBank/DDBJ databases">
        <authorList>
            <person name="Matrishin C.B."/>
            <person name="Kauffman K.M."/>
        </authorList>
    </citation>
    <scope>NUCLEOTIDE SEQUENCE</scope>
</reference>
<proteinExistence type="predicted"/>
<dbReference type="EMBL" id="BK068088">
    <property type="protein sequence ID" value="DBA54855.1"/>
    <property type="molecule type" value="Genomic_DNA"/>
</dbReference>